<dbReference type="CTD" id="1043"/>
<keyword evidence="8" id="KW-0325">Glycoprotein</keyword>
<evidence type="ECO:0000256" key="10">
    <source>
        <dbReference type="SAM" id="Phobius"/>
    </source>
</evidence>
<gene>
    <name evidence="13" type="primary">CD52</name>
</gene>
<evidence type="ECO:0000256" key="1">
    <source>
        <dbReference type="ARBA" id="ARBA00002087"/>
    </source>
</evidence>
<evidence type="ECO:0000256" key="8">
    <source>
        <dbReference type="ARBA" id="ARBA00023180"/>
    </source>
</evidence>
<dbReference type="GO" id="GO:0097225">
    <property type="term" value="C:sperm midpiece"/>
    <property type="evidence" value="ECO:0007669"/>
    <property type="project" value="TreeGrafter"/>
</dbReference>
<feature type="transmembrane region" description="Helical" evidence="10">
    <location>
        <begin position="38"/>
        <end position="58"/>
    </location>
</feature>
<evidence type="ECO:0000256" key="6">
    <source>
        <dbReference type="ARBA" id="ARBA00022729"/>
    </source>
</evidence>
<feature type="signal peptide" evidence="11">
    <location>
        <begin position="1"/>
        <end position="24"/>
    </location>
</feature>
<evidence type="ECO:0000313" key="12">
    <source>
        <dbReference type="Proteomes" id="UP000504623"/>
    </source>
</evidence>
<dbReference type="PANTHER" id="PTHR15029">
    <property type="entry name" value="CAMPATH-1 ANTIGEN"/>
    <property type="match status" value="1"/>
</dbReference>
<evidence type="ECO:0000313" key="13">
    <source>
        <dbReference type="RefSeq" id="XP_006862447.1"/>
    </source>
</evidence>
<sequence>MKGFLFLLLTISLLVMIQIQVAVTMNKTTKKTNAASTLSGLGVGSVLLLLTSIFIHLFHLS</sequence>
<evidence type="ECO:0000256" key="5">
    <source>
        <dbReference type="ARBA" id="ARBA00022622"/>
    </source>
</evidence>
<dbReference type="Proteomes" id="UP000504623">
    <property type="component" value="Unplaced"/>
</dbReference>
<keyword evidence="10" id="KW-1133">Transmembrane helix</keyword>
<dbReference type="RefSeq" id="XP_006862447.1">
    <property type="nucleotide sequence ID" value="XM_006862385.1"/>
</dbReference>
<dbReference type="AlphaFoldDB" id="A0A9B0TE80"/>
<evidence type="ECO:0000256" key="4">
    <source>
        <dbReference type="ARBA" id="ARBA00022475"/>
    </source>
</evidence>
<keyword evidence="6 11" id="KW-0732">Signal</keyword>
<keyword evidence="4" id="KW-1003">Cell membrane</keyword>
<keyword evidence="9" id="KW-0449">Lipoprotein</keyword>
<evidence type="ECO:0000256" key="2">
    <source>
        <dbReference type="ARBA" id="ARBA00004609"/>
    </source>
</evidence>
<keyword evidence="7 10" id="KW-0472">Membrane</keyword>
<comment type="function">
    <text evidence="1">May play a role in carrying and orienting carbohydrate, as well as having a more specific role.</text>
</comment>
<dbReference type="GeneID" id="102835800"/>
<comment type="subcellular location">
    <subcellularLocation>
        <location evidence="2">Cell membrane</location>
        <topology evidence="2">Lipid-anchor</topology>
        <topology evidence="2">GPI-anchor</topology>
    </subcellularLocation>
</comment>
<dbReference type="InterPro" id="IPR026643">
    <property type="entry name" value="CAMPATH-1"/>
</dbReference>
<evidence type="ECO:0000256" key="11">
    <source>
        <dbReference type="SAM" id="SignalP"/>
    </source>
</evidence>
<evidence type="ECO:0000256" key="3">
    <source>
        <dbReference type="ARBA" id="ARBA00013286"/>
    </source>
</evidence>
<keyword evidence="10" id="KW-0812">Transmembrane</keyword>
<dbReference type="GO" id="GO:0005886">
    <property type="term" value="C:plasma membrane"/>
    <property type="evidence" value="ECO:0007669"/>
    <property type="project" value="UniProtKB-SubCell"/>
</dbReference>
<evidence type="ECO:0000256" key="7">
    <source>
        <dbReference type="ARBA" id="ARBA00023136"/>
    </source>
</evidence>
<keyword evidence="5" id="KW-0336">GPI-anchor</keyword>
<keyword evidence="12" id="KW-1185">Reference proteome</keyword>
<dbReference type="GO" id="GO:0098552">
    <property type="term" value="C:side of membrane"/>
    <property type="evidence" value="ECO:0007669"/>
    <property type="project" value="UniProtKB-KW"/>
</dbReference>
<accession>A0A9B0TE80</accession>
<dbReference type="GO" id="GO:0007204">
    <property type="term" value="P:positive regulation of cytosolic calcium ion concentration"/>
    <property type="evidence" value="ECO:0007669"/>
    <property type="project" value="TreeGrafter"/>
</dbReference>
<protein>
    <recommendedName>
        <fullName evidence="3">CAMPATH-1 antigen</fullName>
    </recommendedName>
</protein>
<proteinExistence type="predicted"/>
<dbReference type="Pfam" id="PF15116">
    <property type="entry name" value="CD52"/>
    <property type="match status" value="1"/>
</dbReference>
<dbReference type="PANTHER" id="PTHR15029:SF0">
    <property type="entry name" value="CAMPATH-1 ANTIGEN"/>
    <property type="match status" value="1"/>
</dbReference>
<reference evidence="13" key="1">
    <citation type="submission" date="2025-08" db="UniProtKB">
        <authorList>
            <consortium name="RefSeq"/>
        </authorList>
    </citation>
    <scope>IDENTIFICATION</scope>
    <source>
        <tissue evidence="13">Spleen</tissue>
    </source>
</reference>
<name>A0A9B0TE80_CHRAS</name>
<organism evidence="12 13">
    <name type="scientific">Chrysochloris asiatica</name>
    <name type="common">Cape golden mole</name>
    <dbReference type="NCBI Taxonomy" id="185453"/>
    <lineage>
        <taxon>Eukaryota</taxon>
        <taxon>Metazoa</taxon>
        <taxon>Chordata</taxon>
        <taxon>Craniata</taxon>
        <taxon>Vertebrata</taxon>
        <taxon>Euteleostomi</taxon>
        <taxon>Mammalia</taxon>
        <taxon>Eutheria</taxon>
        <taxon>Afrotheria</taxon>
        <taxon>Chrysochloridae</taxon>
        <taxon>Chrysochlorinae</taxon>
        <taxon>Chrysochloris</taxon>
    </lineage>
</organism>
<evidence type="ECO:0000256" key="9">
    <source>
        <dbReference type="ARBA" id="ARBA00023288"/>
    </source>
</evidence>
<feature type="chain" id="PRO_5039049435" description="CAMPATH-1 antigen" evidence="11">
    <location>
        <begin position="25"/>
        <end position="61"/>
    </location>
</feature>